<protein>
    <submittedName>
        <fullName evidence="7">Neb-cGP</fullName>
    </submittedName>
</protein>
<dbReference type="GO" id="GO:0045259">
    <property type="term" value="C:proton-transporting ATP synthase complex"/>
    <property type="evidence" value="ECO:0000318"/>
    <property type="project" value="GO_Central"/>
</dbReference>
<dbReference type="HOGENOM" id="CLU_209345_0_0_1"/>
<reference evidence="7 8" key="1">
    <citation type="journal article" date="2008" name="Nature">
        <title>The genome of the model beetle and pest Tribolium castaneum.</title>
        <authorList>
            <consortium name="Tribolium Genome Sequencing Consortium"/>
            <person name="Richards S."/>
            <person name="Gibbs R.A."/>
            <person name="Weinstock G.M."/>
            <person name="Brown S.J."/>
            <person name="Denell R."/>
            <person name="Beeman R.W."/>
            <person name="Gibbs R."/>
            <person name="Beeman R.W."/>
            <person name="Brown S.J."/>
            <person name="Bucher G."/>
            <person name="Friedrich M."/>
            <person name="Grimmelikhuijzen C.J."/>
            <person name="Klingler M."/>
            <person name="Lorenzen M."/>
            <person name="Richards S."/>
            <person name="Roth S."/>
            <person name="Schroder R."/>
            <person name="Tautz D."/>
            <person name="Zdobnov E.M."/>
            <person name="Muzny D."/>
            <person name="Gibbs R.A."/>
            <person name="Weinstock G.M."/>
            <person name="Attaway T."/>
            <person name="Bell S."/>
            <person name="Buhay C.J."/>
            <person name="Chandrabose M.N."/>
            <person name="Chavez D."/>
            <person name="Clerk-Blankenburg K.P."/>
            <person name="Cree A."/>
            <person name="Dao M."/>
            <person name="Davis C."/>
            <person name="Chacko J."/>
            <person name="Dinh H."/>
            <person name="Dugan-Rocha S."/>
            <person name="Fowler G."/>
            <person name="Garner T.T."/>
            <person name="Garnes J."/>
            <person name="Gnirke A."/>
            <person name="Hawes A."/>
            <person name="Hernandez J."/>
            <person name="Hines S."/>
            <person name="Holder M."/>
            <person name="Hume J."/>
            <person name="Jhangiani S.N."/>
            <person name="Joshi V."/>
            <person name="Khan Z.M."/>
            <person name="Jackson L."/>
            <person name="Kovar C."/>
            <person name="Kowis A."/>
            <person name="Lee S."/>
            <person name="Lewis L.R."/>
            <person name="Margolis J."/>
            <person name="Morgan M."/>
            <person name="Nazareth L.V."/>
            <person name="Nguyen N."/>
            <person name="Okwuonu G."/>
            <person name="Parker D."/>
            <person name="Richards S."/>
            <person name="Ruiz S.J."/>
            <person name="Santibanez J."/>
            <person name="Savard J."/>
            <person name="Scherer S.E."/>
            <person name="Schneider B."/>
            <person name="Sodergren E."/>
            <person name="Tautz D."/>
            <person name="Vattahil S."/>
            <person name="Villasana D."/>
            <person name="White C.S."/>
            <person name="Wright R."/>
            <person name="Park Y."/>
            <person name="Beeman R.W."/>
            <person name="Lord J."/>
            <person name="Oppert B."/>
            <person name="Lorenzen M."/>
            <person name="Brown S."/>
            <person name="Wang L."/>
            <person name="Savard J."/>
            <person name="Tautz D."/>
            <person name="Richards S."/>
            <person name="Weinstock G."/>
            <person name="Gibbs R.A."/>
            <person name="Liu Y."/>
            <person name="Worley K."/>
            <person name="Weinstock G."/>
            <person name="Elsik C.G."/>
            <person name="Reese J.T."/>
            <person name="Elhaik E."/>
            <person name="Landan G."/>
            <person name="Graur D."/>
            <person name="Arensburger P."/>
            <person name="Atkinson P."/>
            <person name="Beeman R.W."/>
            <person name="Beidler J."/>
            <person name="Brown S.J."/>
            <person name="Demuth J.P."/>
            <person name="Drury D.W."/>
            <person name="Du Y.Z."/>
            <person name="Fujiwara H."/>
            <person name="Lorenzen M."/>
            <person name="Maselli V."/>
            <person name="Osanai M."/>
            <person name="Park Y."/>
            <person name="Robertson H.M."/>
            <person name="Tu Z."/>
            <person name="Wang J.J."/>
            <person name="Wang S."/>
            <person name="Richards S."/>
            <person name="Song H."/>
            <person name="Zhang L."/>
            <person name="Sodergren E."/>
            <person name="Werner D."/>
            <person name="Stanke M."/>
            <person name="Morgenstern B."/>
            <person name="Solovyev V."/>
            <person name="Kosarev P."/>
            <person name="Brown G."/>
            <person name="Chen H.C."/>
            <person name="Ermolaeva O."/>
            <person name="Hlavina W."/>
            <person name="Kapustin Y."/>
            <person name="Kiryutin B."/>
            <person name="Kitts P."/>
            <person name="Maglott D."/>
            <person name="Pruitt K."/>
            <person name="Sapojnikov V."/>
            <person name="Souvorov A."/>
            <person name="Mackey A.J."/>
            <person name="Waterhouse R.M."/>
            <person name="Wyder S."/>
            <person name="Zdobnov E.M."/>
            <person name="Zdobnov E.M."/>
            <person name="Wyder S."/>
            <person name="Kriventseva E.V."/>
            <person name="Kadowaki T."/>
            <person name="Bork P."/>
            <person name="Aranda M."/>
            <person name="Bao R."/>
            <person name="Beermann A."/>
            <person name="Berns N."/>
            <person name="Bolognesi R."/>
            <person name="Bonneton F."/>
            <person name="Bopp D."/>
            <person name="Brown S.J."/>
            <person name="Bucher G."/>
            <person name="Butts T."/>
            <person name="Chaumot A."/>
            <person name="Denell R.E."/>
            <person name="Ferrier D.E."/>
            <person name="Friedrich M."/>
            <person name="Gordon C.M."/>
            <person name="Jindra M."/>
            <person name="Klingler M."/>
            <person name="Lan Q."/>
            <person name="Lattorff H.M."/>
            <person name="Laudet V."/>
            <person name="von Levetsow C."/>
            <person name="Liu Z."/>
            <person name="Lutz R."/>
            <person name="Lynch J.A."/>
            <person name="da Fonseca R.N."/>
            <person name="Posnien N."/>
            <person name="Reuter R."/>
            <person name="Roth S."/>
            <person name="Savard J."/>
            <person name="Schinko J.B."/>
            <person name="Schmitt C."/>
            <person name="Schoppmeier M."/>
            <person name="Schroder R."/>
            <person name="Shippy T.D."/>
            <person name="Simonnet F."/>
            <person name="Marques-Souza H."/>
            <person name="Tautz D."/>
            <person name="Tomoyasu Y."/>
            <person name="Trauner J."/>
            <person name="Van der Zee M."/>
            <person name="Vervoort M."/>
            <person name="Wittkopp N."/>
            <person name="Wimmer E.A."/>
            <person name="Yang X."/>
            <person name="Jones A.K."/>
            <person name="Sattelle D.B."/>
            <person name="Ebert P.R."/>
            <person name="Nelson D."/>
            <person name="Scott J.G."/>
            <person name="Beeman R.W."/>
            <person name="Muthukrishnan S."/>
            <person name="Kramer K.J."/>
            <person name="Arakane Y."/>
            <person name="Beeman R.W."/>
            <person name="Zhu Q."/>
            <person name="Hogenkamp D."/>
            <person name="Dixit R."/>
            <person name="Oppert B."/>
            <person name="Jiang H."/>
            <person name="Zou Z."/>
            <person name="Marshall J."/>
            <person name="Elpidina E."/>
            <person name="Vinokurov K."/>
            <person name="Oppert C."/>
            <person name="Zou Z."/>
            <person name="Evans J."/>
            <person name="Lu Z."/>
            <person name="Zhao P."/>
            <person name="Sumathipala N."/>
            <person name="Altincicek B."/>
            <person name="Vilcinskas A."/>
            <person name="Williams M."/>
            <person name="Hultmark D."/>
            <person name="Hetru C."/>
            <person name="Jiang H."/>
            <person name="Grimmelikhuijzen C.J."/>
            <person name="Hauser F."/>
            <person name="Cazzamali G."/>
            <person name="Williamson M."/>
            <person name="Park Y."/>
            <person name="Li B."/>
            <person name="Tanaka Y."/>
            <person name="Predel R."/>
            <person name="Neupert S."/>
            <person name="Schachtner J."/>
            <person name="Verleyen P."/>
            <person name="Raible F."/>
            <person name="Bork P."/>
            <person name="Friedrich M."/>
            <person name="Walden K.K."/>
            <person name="Robertson H.M."/>
            <person name="Angeli S."/>
            <person name="Foret S."/>
            <person name="Bucher G."/>
            <person name="Schuetz S."/>
            <person name="Maleszka R."/>
            <person name="Wimmer E.A."/>
            <person name="Beeman R.W."/>
            <person name="Lorenzen M."/>
            <person name="Tomoyasu Y."/>
            <person name="Miller S.C."/>
            <person name="Grossmann D."/>
            <person name="Bucher G."/>
        </authorList>
    </citation>
    <scope>NUCLEOTIDE SEQUENCE [LARGE SCALE GENOMIC DNA]</scope>
    <source>
        <strain evidence="7 8">Georgia GA2</strain>
    </source>
</reference>
<dbReference type="eggNOG" id="ENOG502SDYX">
    <property type="taxonomic scope" value="Eukaryota"/>
</dbReference>
<dbReference type="AlphaFoldDB" id="D6X4R9"/>
<evidence type="ECO:0000256" key="3">
    <source>
        <dbReference type="ARBA" id="ARBA00022989"/>
    </source>
</evidence>
<accession>D6X4R9</accession>
<dbReference type="InterPro" id="IPR009125">
    <property type="entry name" value="ATPMK"/>
</dbReference>
<evidence type="ECO:0000256" key="2">
    <source>
        <dbReference type="ARBA" id="ARBA00022692"/>
    </source>
</evidence>
<dbReference type="PhylomeDB" id="D6X4R9"/>
<dbReference type="Pfam" id="PF14960">
    <property type="entry name" value="ATP_synth_reg"/>
    <property type="match status" value="1"/>
</dbReference>
<dbReference type="PRINTS" id="PR01821">
    <property type="entry name" value="DAPIT"/>
</dbReference>
<dbReference type="PANTHER" id="PTHR34038:SF1">
    <property type="entry name" value="ATP SYNTHASE MEMBRANE SUBUNIT K, MITOCHONDRIAL"/>
    <property type="match status" value="1"/>
</dbReference>
<gene>
    <name evidence="7" type="primary">AUGUSTUS-3.0.2_16229</name>
    <name evidence="7" type="ORF">TcasGA2_TC016229</name>
</gene>
<keyword evidence="8" id="KW-1185">Reference proteome</keyword>
<dbReference type="PANTHER" id="PTHR34038">
    <property type="entry name" value="ATP SYNTHASE MEMBRANE SUBUNIT DAPIT, MITOCHONDRIAL"/>
    <property type="match status" value="1"/>
</dbReference>
<evidence type="ECO:0000256" key="4">
    <source>
        <dbReference type="ARBA" id="ARBA00023128"/>
    </source>
</evidence>
<evidence type="ECO:0000313" key="8">
    <source>
        <dbReference type="Proteomes" id="UP000007266"/>
    </source>
</evidence>
<sequence length="54" mass="5705">MAGGEEAEAAKLTGISKIFNAQTTRGRANVAMATYASVGLLIAYFTLKPKKSKK</sequence>
<dbReference type="OMA" id="GIAKHFN"/>
<proteinExistence type="predicted"/>
<keyword evidence="2 6" id="KW-0812">Transmembrane</keyword>
<evidence type="ECO:0000256" key="1">
    <source>
        <dbReference type="ARBA" id="ARBA00004304"/>
    </source>
</evidence>
<feature type="transmembrane region" description="Helical" evidence="6">
    <location>
        <begin position="28"/>
        <end position="47"/>
    </location>
</feature>
<name>D6X4R9_TRICA</name>
<dbReference type="KEGG" id="tca:657130"/>
<keyword evidence="5 6" id="KW-0472">Membrane</keyword>
<comment type="subcellular location">
    <subcellularLocation>
        <location evidence="1">Mitochondrion membrane</location>
        <topology evidence="1">Single-pass membrane protein</topology>
    </subcellularLocation>
</comment>
<keyword evidence="4" id="KW-0496">Mitochondrion</keyword>
<evidence type="ECO:0000256" key="5">
    <source>
        <dbReference type="ARBA" id="ARBA00023136"/>
    </source>
</evidence>
<organism evidence="7 8">
    <name type="scientific">Tribolium castaneum</name>
    <name type="common">Red flour beetle</name>
    <dbReference type="NCBI Taxonomy" id="7070"/>
    <lineage>
        <taxon>Eukaryota</taxon>
        <taxon>Metazoa</taxon>
        <taxon>Ecdysozoa</taxon>
        <taxon>Arthropoda</taxon>
        <taxon>Hexapoda</taxon>
        <taxon>Insecta</taxon>
        <taxon>Pterygota</taxon>
        <taxon>Neoptera</taxon>
        <taxon>Endopterygota</taxon>
        <taxon>Coleoptera</taxon>
        <taxon>Polyphaga</taxon>
        <taxon>Cucujiformia</taxon>
        <taxon>Tenebrionidae</taxon>
        <taxon>Tenebrionidae incertae sedis</taxon>
        <taxon>Tribolium</taxon>
    </lineage>
</organism>
<dbReference type="OrthoDB" id="9435504at2759"/>
<dbReference type="EMBL" id="KQ971380">
    <property type="protein sequence ID" value="EEZ97762.1"/>
    <property type="molecule type" value="Genomic_DNA"/>
</dbReference>
<reference evidence="7 8" key="2">
    <citation type="journal article" date="2010" name="Nucleic Acids Res.">
        <title>BeetleBase in 2010: revisions to provide comprehensive genomic information for Tribolium castaneum.</title>
        <authorList>
            <person name="Kim H.S."/>
            <person name="Murphy T."/>
            <person name="Xia J."/>
            <person name="Caragea D."/>
            <person name="Park Y."/>
            <person name="Beeman R.W."/>
            <person name="Lorenzen M.D."/>
            <person name="Butcher S."/>
            <person name="Manak J.R."/>
            <person name="Brown S.J."/>
        </authorList>
    </citation>
    <scope>GENOME REANNOTATION</scope>
    <source>
        <strain evidence="7 8">Georgia GA2</strain>
    </source>
</reference>
<dbReference type="Proteomes" id="UP000007266">
    <property type="component" value="Linkage group 10"/>
</dbReference>
<keyword evidence="3 6" id="KW-1133">Transmembrane helix</keyword>
<evidence type="ECO:0000313" key="7">
    <source>
        <dbReference type="EMBL" id="EEZ97762.1"/>
    </source>
</evidence>
<evidence type="ECO:0000256" key="6">
    <source>
        <dbReference type="SAM" id="Phobius"/>
    </source>
</evidence>
<dbReference type="STRING" id="7070.D6X4R9"/>
<dbReference type="GO" id="GO:0031966">
    <property type="term" value="C:mitochondrial membrane"/>
    <property type="evidence" value="ECO:0007669"/>
    <property type="project" value="UniProtKB-SubCell"/>
</dbReference>